<accession>A0ABV5YJY6</accession>
<dbReference type="EMBL" id="JBHLZP010000134">
    <property type="protein sequence ID" value="MFB9834347.1"/>
    <property type="molecule type" value="Genomic_DNA"/>
</dbReference>
<dbReference type="SUPFAM" id="SSF53850">
    <property type="entry name" value="Periplasmic binding protein-like II"/>
    <property type="match status" value="1"/>
</dbReference>
<keyword evidence="3 4" id="KW-0732">Signal</keyword>
<keyword evidence="2" id="KW-0813">Transport</keyword>
<comment type="caution">
    <text evidence="5">The sequence shown here is derived from an EMBL/GenBank/DDBJ whole genome shotgun (WGS) entry which is preliminary data.</text>
</comment>
<feature type="chain" id="PRO_5047223699" evidence="4">
    <location>
        <begin position="25"/>
        <end position="426"/>
    </location>
</feature>
<dbReference type="Proteomes" id="UP001589627">
    <property type="component" value="Unassembled WGS sequence"/>
</dbReference>
<dbReference type="PANTHER" id="PTHR30061:SF50">
    <property type="entry name" value="MALTOSE_MALTODEXTRIN-BINDING PERIPLASMIC PROTEIN"/>
    <property type="match status" value="1"/>
</dbReference>
<comment type="similarity">
    <text evidence="1">Belongs to the bacterial solute-binding protein 1 family.</text>
</comment>
<keyword evidence="6" id="KW-1185">Reference proteome</keyword>
<evidence type="ECO:0000256" key="3">
    <source>
        <dbReference type="ARBA" id="ARBA00022729"/>
    </source>
</evidence>
<evidence type="ECO:0000256" key="1">
    <source>
        <dbReference type="ARBA" id="ARBA00008520"/>
    </source>
</evidence>
<organism evidence="5 6">
    <name type="scientific">Actinoallomurus acaciae</name>
    <dbReference type="NCBI Taxonomy" id="502577"/>
    <lineage>
        <taxon>Bacteria</taxon>
        <taxon>Bacillati</taxon>
        <taxon>Actinomycetota</taxon>
        <taxon>Actinomycetes</taxon>
        <taxon>Streptosporangiales</taxon>
        <taxon>Thermomonosporaceae</taxon>
        <taxon>Actinoallomurus</taxon>
    </lineage>
</organism>
<dbReference type="InterPro" id="IPR006059">
    <property type="entry name" value="SBP"/>
</dbReference>
<protein>
    <submittedName>
        <fullName evidence="5">ABC transporter substrate-binding protein</fullName>
    </submittedName>
</protein>
<sequence>MNVSARRALAAALTALMLTVAGCAAPDSGLQAARRHLTGRGPITFVEASDESGTASKQVIDAWNKLHPDQPVTLKQFSDVNELHDNLVQHFKAKDSGYDVLGADVVTIAEYAAHRWLQPFDGAYTMDTSPLLKQTVATAEYRGTLYAAPFMTDAGLLYYRKDLIPRPPRTWQELLADCGVAREHHMGCYAGQFAKYEGLTVNVAEAVAAAGGGFLKSDGTTPSADTPAARKGLSLLVDAYRDGDIPKEGITYEEEESRQAFEAGKLLFLRNWSYVYPLANSDGGSVVKGRFGVTTLPGVDGPGRTTLGGQDNAVNVYSVHKATARDFLAYLQSPKVQRKLLIEEGQSPVLASLYHDPSLLHDPALGYLRTLEQSITTATERPMTPFYPAVTQAISENAYAAIKGDKSTDKALRDIQAAILAATSQQ</sequence>
<dbReference type="Gene3D" id="3.40.190.10">
    <property type="entry name" value="Periplasmic binding protein-like II"/>
    <property type="match status" value="2"/>
</dbReference>
<evidence type="ECO:0000256" key="2">
    <source>
        <dbReference type="ARBA" id="ARBA00022448"/>
    </source>
</evidence>
<evidence type="ECO:0000256" key="4">
    <source>
        <dbReference type="SAM" id="SignalP"/>
    </source>
</evidence>
<dbReference type="Pfam" id="PF01547">
    <property type="entry name" value="SBP_bac_1"/>
    <property type="match status" value="1"/>
</dbReference>
<feature type="signal peptide" evidence="4">
    <location>
        <begin position="1"/>
        <end position="24"/>
    </location>
</feature>
<reference evidence="5 6" key="1">
    <citation type="submission" date="2024-09" db="EMBL/GenBank/DDBJ databases">
        <authorList>
            <person name="Sun Q."/>
            <person name="Mori K."/>
        </authorList>
    </citation>
    <scope>NUCLEOTIDE SEQUENCE [LARGE SCALE GENOMIC DNA]</scope>
    <source>
        <strain evidence="5 6">TBRC 0563</strain>
    </source>
</reference>
<evidence type="ECO:0000313" key="6">
    <source>
        <dbReference type="Proteomes" id="UP001589627"/>
    </source>
</evidence>
<gene>
    <name evidence="5" type="ORF">ACFFNX_19375</name>
</gene>
<dbReference type="RefSeq" id="WP_378203775.1">
    <property type="nucleotide sequence ID" value="NZ_JBHLZP010000134.1"/>
</dbReference>
<dbReference type="PROSITE" id="PS51257">
    <property type="entry name" value="PROKAR_LIPOPROTEIN"/>
    <property type="match status" value="1"/>
</dbReference>
<dbReference type="PANTHER" id="PTHR30061">
    <property type="entry name" value="MALTOSE-BINDING PERIPLASMIC PROTEIN"/>
    <property type="match status" value="1"/>
</dbReference>
<name>A0ABV5YJY6_9ACTN</name>
<evidence type="ECO:0000313" key="5">
    <source>
        <dbReference type="EMBL" id="MFB9834347.1"/>
    </source>
</evidence>
<proteinExistence type="inferred from homology"/>
<dbReference type="CDD" id="cd14750">
    <property type="entry name" value="PBP2_TMBP"/>
    <property type="match status" value="1"/>
</dbReference>